<dbReference type="EMBL" id="AONC01000045">
    <property type="protein sequence ID" value="EXJ14231.1"/>
    <property type="molecule type" value="Genomic_DNA"/>
</dbReference>
<evidence type="ECO:0000256" key="1">
    <source>
        <dbReference type="SAM" id="MobiDB-lite"/>
    </source>
</evidence>
<keyword evidence="4" id="KW-1185">Reference proteome</keyword>
<name>W9VB94_9GAMM</name>
<evidence type="ECO:0000256" key="2">
    <source>
        <dbReference type="SAM" id="Phobius"/>
    </source>
</evidence>
<evidence type="ECO:0000313" key="3">
    <source>
        <dbReference type="EMBL" id="EXJ14231.1"/>
    </source>
</evidence>
<protein>
    <submittedName>
        <fullName evidence="3">Uncharacterized protein</fullName>
    </submittedName>
</protein>
<dbReference type="RefSeq" id="WP_043755527.1">
    <property type="nucleotide sequence ID" value="NZ_AONC01000045.1"/>
</dbReference>
<accession>W9VB94</accession>
<dbReference type="STRING" id="1249627.D779_2902"/>
<feature type="compositionally biased region" description="Basic and acidic residues" evidence="1">
    <location>
        <begin position="166"/>
        <end position="186"/>
    </location>
</feature>
<feature type="transmembrane region" description="Helical" evidence="2">
    <location>
        <begin position="12"/>
        <end position="31"/>
    </location>
</feature>
<sequence>MKKVPSFAEGVLVAFLAAAMGAVMFGGATLMVPAEVAAAWVLMALGLGYVLYLVGRAHPSAGRSSMLLLWLIVTGAVWSLSSDLRILAVSQLMGLWLVRSLCFQCGPIAALMDLGLMLIGALAALWVTMRTGSPFLAIWTLFLVQALFVSIPPLTKQNPSSASHSADFDRAERTAERALRRLSRSE</sequence>
<feature type="transmembrane region" description="Helical" evidence="2">
    <location>
        <begin position="108"/>
        <end position="128"/>
    </location>
</feature>
<comment type="caution">
    <text evidence="3">The sequence shown here is derived from an EMBL/GenBank/DDBJ whole genome shotgun (WGS) entry which is preliminary data.</text>
</comment>
<dbReference type="eggNOG" id="ENOG5032UMX">
    <property type="taxonomic scope" value="Bacteria"/>
</dbReference>
<keyword evidence="2" id="KW-1133">Transmembrane helix</keyword>
<keyword evidence="2" id="KW-0812">Transmembrane</keyword>
<dbReference type="Proteomes" id="UP000019460">
    <property type="component" value="Unassembled WGS sequence"/>
</dbReference>
<dbReference type="OrthoDB" id="5568716at2"/>
<organism evidence="3 4">
    <name type="scientific">Imhoffiella purpurea</name>
    <dbReference type="NCBI Taxonomy" id="1249627"/>
    <lineage>
        <taxon>Bacteria</taxon>
        <taxon>Pseudomonadati</taxon>
        <taxon>Pseudomonadota</taxon>
        <taxon>Gammaproteobacteria</taxon>
        <taxon>Chromatiales</taxon>
        <taxon>Chromatiaceae</taxon>
        <taxon>Imhoffiella</taxon>
    </lineage>
</organism>
<feature type="transmembrane region" description="Helical" evidence="2">
    <location>
        <begin position="135"/>
        <end position="154"/>
    </location>
</feature>
<evidence type="ECO:0000313" key="4">
    <source>
        <dbReference type="Proteomes" id="UP000019460"/>
    </source>
</evidence>
<reference evidence="3 4" key="1">
    <citation type="submission" date="2012-11" db="EMBL/GenBank/DDBJ databases">
        <title>Genome assembly of Thiorhodococcus sp. AK35.</title>
        <authorList>
            <person name="Nupur N."/>
            <person name="Khatri I."/>
            <person name="Subramanian S."/>
            <person name="Pinnaka A."/>
        </authorList>
    </citation>
    <scope>NUCLEOTIDE SEQUENCE [LARGE SCALE GENOMIC DNA]</scope>
    <source>
        <strain evidence="3 4">AK35</strain>
    </source>
</reference>
<feature type="transmembrane region" description="Helical" evidence="2">
    <location>
        <begin position="67"/>
        <end position="88"/>
    </location>
</feature>
<feature type="region of interest" description="Disordered" evidence="1">
    <location>
        <begin position="156"/>
        <end position="186"/>
    </location>
</feature>
<feature type="transmembrane region" description="Helical" evidence="2">
    <location>
        <begin position="37"/>
        <end position="55"/>
    </location>
</feature>
<keyword evidence="2" id="KW-0472">Membrane</keyword>
<proteinExistence type="predicted"/>
<dbReference type="AlphaFoldDB" id="W9VB94"/>
<gene>
    <name evidence="3" type="ORF">D779_2902</name>
</gene>